<accession>A0ACD3SSS2</accession>
<sequence>MKLSNLRAIPMVAGALLLSACAQNYHTKVADTAQHWTSGNVEGALAAHDKAYADVKPADRDLLYYLERGELLRSSEKNLADSTEAWQQANNQLQTWEDDTRTNLTKGAGELGALLLSDGFRRYEGQDYEKVMLSTRLAGNHLTAGNWNDARVEIRKMYERETLIAQFREKEVDALKAAAEEKGSQAGTVKMEQIKGYPVEIFDDPEVTSLRNAYQSAVSHYLAGFVFEALNEPSLAAAGYRQAIELRPDVPVLKAGLERIGAKRRPAAGTTDVLFMVESGTMPARDTVKITLPVPIGAGIKLLTAAYPVIRPSTDKFVPATLDVGGKSVPVAMVTNLDAMARRALRDEMPAAIARSTVRMVVSGVAQEALERQGGLAGTLMSLAVGVASAATADTDTRQWRTLPSRISLARTTVKSGTHTVAYATPSGIVKTDITVEGPYAVVVLRSIGPTLMAMTSKHDGTLIAAAPAAPAAAEKTKAAPRTRAARTVARKADGTK</sequence>
<dbReference type="EMBL" id="AKCV02000011">
    <property type="protein sequence ID" value="TMS59199.1"/>
    <property type="molecule type" value="Genomic_DNA"/>
</dbReference>
<protein>
    <submittedName>
        <fullName evidence="1">Uncharacterized protein</fullName>
    </submittedName>
</protein>
<organism evidence="1 2">
    <name type="scientific">Imbroritus primus</name>
    <dbReference type="NCBI Taxonomy" id="3058603"/>
    <lineage>
        <taxon>Bacteria</taxon>
        <taxon>Pseudomonadati</taxon>
        <taxon>Pseudomonadota</taxon>
        <taxon>Betaproteobacteria</taxon>
        <taxon>Burkholderiales</taxon>
        <taxon>Burkholderiaceae</taxon>
        <taxon>Imbroritus</taxon>
    </lineage>
</organism>
<evidence type="ECO:0000313" key="1">
    <source>
        <dbReference type="EMBL" id="TMS59199.1"/>
    </source>
</evidence>
<name>A0ACD3SSS2_9BURK</name>
<evidence type="ECO:0000313" key="2">
    <source>
        <dbReference type="Proteomes" id="UP000004277"/>
    </source>
</evidence>
<gene>
    <name evidence="1" type="ORF">MW7_003195</name>
</gene>
<keyword evidence="2" id="KW-1185">Reference proteome</keyword>
<reference evidence="1" key="1">
    <citation type="submission" date="2019-05" db="EMBL/GenBank/DDBJ databases">
        <title>Revised genome assembly of Burkholderiaceae (previously Ralstonia) sp. PBA.</title>
        <authorList>
            <person name="Gan H.M."/>
        </authorList>
    </citation>
    <scope>NUCLEOTIDE SEQUENCE</scope>
    <source>
        <strain evidence="1">PBA</strain>
    </source>
</reference>
<comment type="caution">
    <text evidence="1">The sequence shown here is derived from an EMBL/GenBank/DDBJ whole genome shotgun (WGS) entry which is preliminary data.</text>
</comment>
<dbReference type="Proteomes" id="UP000004277">
    <property type="component" value="Unassembled WGS sequence"/>
</dbReference>
<proteinExistence type="predicted"/>